<reference evidence="2 3" key="1">
    <citation type="journal article" date="2019" name="Int. J. Syst. Evol. Microbiol.">
        <title>The Global Catalogue of Microorganisms (GCM) 10K type strain sequencing project: providing services to taxonomists for standard genome sequencing and annotation.</title>
        <authorList>
            <consortium name="The Broad Institute Genomics Platform"/>
            <consortium name="The Broad Institute Genome Sequencing Center for Infectious Disease"/>
            <person name="Wu L."/>
            <person name="Ma J."/>
        </authorList>
    </citation>
    <scope>NUCLEOTIDE SEQUENCE [LARGE SCALE GENOMIC DNA]</scope>
    <source>
        <strain evidence="2 3">JCM 16013</strain>
    </source>
</reference>
<dbReference type="Proteomes" id="UP001499854">
    <property type="component" value="Unassembled WGS sequence"/>
</dbReference>
<protein>
    <submittedName>
        <fullName evidence="2">Uncharacterized protein</fullName>
    </submittedName>
</protein>
<keyword evidence="1" id="KW-0812">Transmembrane</keyword>
<proteinExistence type="predicted"/>
<keyword evidence="3" id="KW-1185">Reference proteome</keyword>
<evidence type="ECO:0000313" key="2">
    <source>
        <dbReference type="EMBL" id="GAA1951654.1"/>
    </source>
</evidence>
<sequence length="135" mass="14298">MLPALRVVAVLHALSFLVQPIMAGFFLSGQDQAIDMHATNAMILATLCLVMTILAFPVWRRGLVPRAVFTTAAGLLVAEMVQMIAGFGHLMWLHIPLGVIMMGGIATFMPLVMRPQPRPAAAGPLAAVPAAEAGE</sequence>
<evidence type="ECO:0000256" key="1">
    <source>
        <dbReference type="SAM" id="Phobius"/>
    </source>
</evidence>
<keyword evidence="1" id="KW-0472">Membrane</keyword>
<accession>A0ABN2QGV0</accession>
<evidence type="ECO:0000313" key="3">
    <source>
        <dbReference type="Proteomes" id="UP001499854"/>
    </source>
</evidence>
<gene>
    <name evidence="2" type="ORF">GCM10009838_03450</name>
</gene>
<dbReference type="RefSeq" id="WP_344655075.1">
    <property type="nucleotide sequence ID" value="NZ_BAAAQM010000001.1"/>
</dbReference>
<dbReference type="EMBL" id="BAAAQM010000001">
    <property type="protein sequence ID" value="GAA1951654.1"/>
    <property type="molecule type" value="Genomic_DNA"/>
</dbReference>
<name>A0ABN2QGV0_9ACTN</name>
<feature type="transmembrane region" description="Helical" evidence="1">
    <location>
        <begin position="39"/>
        <end position="59"/>
    </location>
</feature>
<feature type="transmembrane region" description="Helical" evidence="1">
    <location>
        <begin position="91"/>
        <end position="112"/>
    </location>
</feature>
<organism evidence="2 3">
    <name type="scientific">Catenulispora subtropica</name>
    <dbReference type="NCBI Taxonomy" id="450798"/>
    <lineage>
        <taxon>Bacteria</taxon>
        <taxon>Bacillati</taxon>
        <taxon>Actinomycetota</taxon>
        <taxon>Actinomycetes</taxon>
        <taxon>Catenulisporales</taxon>
        <taxon>Catenulisporaceae</taxon>
        <taxon>Catenulispora</taxon>
    </lineage>
</organism>
<feature type="transmembrane region" description="Helical" evidence="1">
    <location>
        <begin position="66"/>
        <end position="85"/>
    </location>
</feature>
<keyword evidence="1" id="KW-1133">Transmembrane helix</keyword>
<comment type="caution">
    <text evidence="2">The sequence shown here is derived from an EMBL/GenBank/DDBJ whole genome shotgun (WGS) entry which is preliminary data.</text>
</comment>